<proteinExistence type="predicted"/>
<name>A0A0G4MC00_VERLO</name>
<feature type="region of interest" description="Disordered" evidence="1">
    <location>
        <begin position="1"/>
        <end position="30"/>
    </location>
</feature>
<evidence type="ECO:0000313" key="3">
    <source>
        <dbReference type="EMBL" id="CRK44424.1"/>
    </source>
</evidence>
<feature type="compositionally biased region" description="Basic residues" evidence="1">
    <location>
        <begin position="1"/>
        <end position="11"/>
    </location>
</feature>
<gene>
    <name evidence="2" type="ORF">BN1708_018827</name>
    <name evidence="3" type="ORF">BN1723_019443</name>
</gene>
<evidence type="ECO:0000313" key="5">
    <source>
        <dbReference type="Proteomes" id="UP000045706"/>
    </source>
</evidence>
<dbReference type="Proteomes" id="UP000045706">
    <property type="component" value="Unassembled WGS sequence"/>
</dbReference>
<protein>
    <submittedName>
        <fullName evidence="2">Uncharacterized protein</fullName>
    </submittedName>
</protein>
<dbReference type="EMBL" id="CVQH01021866">
    <property type="protein sequence ID" value="CRK31807.1"/>
    <property type="molecule type" value="Genomic_DNA"/>
</dbReference>
<feature type="non-terminal residue" evidence="2">
    <location>
        <position position="1"/>
    </location>
</feature>
<sequence>EPPRQPRRKARQAGAGWHDDHVPPRLLRRR</sequence>
<dbReference type="EMBL" id="CVQI01034001">
    <property type="protein sequence ID" value="CRK44424.1"/>
    <property type="molecule type" value="Genomic_DNA"/>
</dbReference>
<accession>A0A0G4MC00</accession>
<organism evidence="2 4">
    <name type="scientific">Verticillium longisporum</name>
    <name type="common">Verticillium dahliae var. longisporum</name>
    <dbReference type="NCBI Taxonomy" id="100787"/>
    <lineage>
        <taxon>Eukaryota</taxon>
        <taxon>Fungi</taxon>
        <taxon>Dikarya</taxon>
        <taxon>Ascomycota</taxon>
        <taxon>Pezizomycotina</taxon>
        <taxon>Sordariomycetes</taxon>
        <taxon>Hypocreomycetidae</taxon>
        <taxon>Glomerellales</taxon>
        <taxon>Plectosphaerellaceae</taxon>
        <taxon>Verticillium</taxon>
    </lineage>
</organism>
<evidence type="ECO:0000313" key="2">
    <source>
        <dbReference type="EMBL" id="CRK31807.1"/>
    </source>
</evidence>
<dbReference type="AlphaFoldDB" id="A0A0G4MC00"/>
<reference evidence="4 5" key="1">
    <citation type="submission" date="2015-05" db="EMBL/GenBank/DDBJ databases">
        <authorList>
            <person name="Fogelqvist Johan"/>
        </authorList>
    </citation>
    <scope>NUCLEOTIDE SEQUENCE [LARGE SCALE GENOMIC DNA]</scope>
    <source>
        <strain evidence="2">VL1</strain>
        <strain evidence="3">VL2</strain>
    </source>
</reference>
<keyword evidence="4" id="KW-1185">Reference proteome</keyword>
<dbReference type="Proteomes" id="UP000044602">
    <property type="component" value="Unassembled WGS sequence"/>
</dbReference>
<evidence type="ECO:0000256" key="1">
    <source>
        <dbReference type="SAM" id="MobiDB-lite"/>
    </source>
</evidence>
<evidence type="ECO:0000313" key="4">
    <source>
        <dbReference type="Proteomes" id="UP000044602"/>
    </source>
</evidence>